<protein>
    <recommendedName>
        <fullName evidence="4">Phospho-2-dehydro-3-deoxyheptonate aldolase</fullName>
        <ecNumber evidence="4">2.5.1.54</ecNumber>
    </recommendedName>
</protein>
<dbReference type="InterPro" id="IPR013785">
    <property type="entry name" value="Aldolase_TIM"/>
</dbReference>
<keyword evidence="2 4" id="KW-0808">Transferase</keyword>
<dbReference type="PANTHER" id="PTHR21337:SF0">
    <property type="entry name" value="PHOSPHO-2-DEHYDRO-3-DEOXYHEPTONATE ALDOLASE"/>
    <property type="match status" value="1"/>
</dbReference>
<comment type="cofactor">
    <cofactor evidence="3">
        <name>Mn(2+)</name>
        <dbReference type="ChEBI" id="CHEBI:29035"/>
    </cofactor>
    <cofactor evidence="3">
        <name>Co(2+)</name>
        <dbReference type="ChEBI" id="CHEBI:48828"/>
    </cofactor>
    <cofactor evidence="3">
        <name>Cd(2+)</name>
        <dbReference type="ChEBI" id="CHEBI:48775"/>
    </cofactor>
    <text evidence="3">Binds 1 divalent cation per subunit. The enzyme is active with manganese, cobalt or cadmium ions.</text>
</comment>
<feature type="binding site" evidence="3">
    <location>
        <position position="391"/>
    </location>
    <ligand>
        <name>Mn(2+)</name>
        <dbReference type="ChEBI" id="CHEBI:29035"/>
    </ligand>
</feature>
<dbReference type="SUPFAM" id="SSF51569">
    <property type="entry name" value="Aldolase"/>
    <property type="match status" value="1"/>
</dbReference>
<proteinExistence type="inferred from homology"/>
<keyword evidence="4" id="KW-0028">Amino-acid biosynthesis</keyword>
<feature type="binding site" evidence="3">
    <location>
        <position position="421"/>
    </location>
    <ligand>
        <name>Mn(2+)</name>
        <dbReference type="ChEBI" id="CHEBI:29035"/>
    </ligand>
</feature>
<organism evidence="5 6">
    <name type="scientific">Actinobacteria bacterium BACL2 MAG-120802-bin41</name>
    <dbReference type="NCBI Taxonomy" id="1655568"/>
    <lineage>
        <taxon>Bacteria</taxon>
        <taxon>Bacillati</taxon>
        <taxon>Actinomycetota</taxon>
        <taxon>Actinomycetes</taxon>
        <taxon>Actinomycetes incertae sedis</taxon>
        <taxon>ac1 cluster</taxon>
    </lineage>
</organism>
<name>A0A0R2NWW6_9ACTN</name>
<keyword evidence="3" id="KW-0170">Cobalt</keyword>
<evidence type="ECO:0000256" key="3">
    <source>
        <dbReference type="PIRSR" id="PIRSR602480-1"/>
    </source>
</evidence>
<evidence type="ECO:0000256" key="1">
    <source>
        <dbReference type="ARBA" id="ARBA00008911"/>
    </source>
</evidence>
<dbReference type="GO" id="GO:0009073">
    <property type="term" value="P:aromatic amino acid family biosynthetic process"/>
    <property type="evidence" value="ECO:0007669"/>
    <property type="project" value="UniProtKB-KW"/>
</dbReference>
<keyword evidence="3" id="KW-0104">Cadmium</keyword>
<comment type="similarity">
    <text evidence="1 4">Belongs to the class-II DAHP synthase family.</text>
</comment>
<dbReference type="GO" id="GO:0003849">
    <property type="term" value="F:3-deoxy-7-phosphoheptulonate synthase activity"/>
    <property type="evidence" value="ECO:0007669"/>
    <property type="project" value="UniProtKB-EC"/>
</dbReference>
<evidence type="ECO:0000313" key="6">
    <source>
        <dbReference type="Proteomes" id="UP000053941"/>
    </source>
</evidence>
<feature type="binding site" evidence="3">
    <location>
        <position position="286"/>
    </location>
    <ligand>
        <name>phosphoenolpyruvate</name>
        <dbReference type="ChEBI" id="CHEBI:58702"/>
    </ligand>
</feature>
<dbReference type="EMBL" id="LIAS01000142">
    <property type="protein sequence ID" value="KRO30342.1"/>
    <property type="molecule type" value="Genomic_DNA"/>
</dbReference>
<dbReference type="AlphaFoldDB" id="A0A0R2NWW6"/>
<dbReference type="GO" id="GO:0009423">
    <property type="term" value="P:chorismate biosynthetic process"/>
    <property type="evidence" value="ECO:0007669"/>
    <property type="project" value="UniProtKB-UniPathway"/>
</dbReference>
<comment type="catalytic activity">
    <reaction evidence="4">
        <text>D-erythrose 4-phosphate + phosphoenolpyruvate + H2O = 7-phospho-2-dehydro-3-deoxy-D-arabino-heptonate + phosphate</text>
        <dbReference type="Rhea" id="RHEA:14717"/>
        <dbReference type="ChEBI" id="CHEBI:15377"/>
        <dbReference type="ChEBI" id="CHEBI:16897"/>
        <dbReference type="ChEBI" id="CHEBI:43474"/>
        <dbReference type="ChEBI" id="CHEBI:58394"/>
        <dbReference type="ChEBI" id="CHEBI:58702"/>
        <dbReference type="EC" id="2.5.1.54"/>
    </reaction>
</comment>
<evidence type="ECO:0000256" key="4">
    <source>
        <dbReference type="RuleBase" id="RU363071"/>
    </source>
</evidence>
<keyword evidence="3" id="KW-0464">Manganese</keyword>
<dbReference type="InterPro" id="IPR002480">
    <property type="entry name" value="DAHP_synth_2"/>
</dbReference>
<dbReference type="Proteomes" id="UP000053941">
    <property type="component" value="Unassembled WGS sequence"/>
</dbReference>
<dbReference type="PANTHER" id="PTHR21337">
    <property type="entry name" value="PHOSPHO-2-DEHYDRO-3-DEOXYHEPTONATE ALDOLASE 1, 2"/>
    <property type="match status" value="1"/>
</dbReference>
<dbReference type="Pfam" id="PF01474">
    <property type="entry name" value="DAHP_synth_2"/>
    <property type="match status" value="1"/>
</dbReference>
<feature type="binding site" evidence="3">
    <location>
        <position position="317"/>
    </location>
    <ligand>
        <name>phosphoenolpyruvate</name>
        <dbReference type="ChEBI" id="CHEBI:58702"/>
    </ligand>
</feature>
<feature type="binding site" evidence="3">
    <location>
        <begin position="263"/>
        <end position="264"/>
    </location>
    <ligand>
        <name>phosphoenolpyruvate</name>
        <dbReference type="ChEBI" id="CHEBI:58702"/>
    </ligand>
</feature>
<feature type="binding site" evidence="3">
    <location>
        <position position="106"/>
    </location>
    <ligand>
        <name>phosphoenolpyruvate</name>
        <dbReference type="ChEBI" id="CHEBI:58702"/>
    </ligand>
</feature>
<evidence type="ECO:0000313" key="5">
    <source>
        <dbReference type="EMBL" id="KRO30342.1"/>
    </source>
</evidence>
<gene>
    <name evidence="5" type="ORF">ABR60_02780</name>
</gene>
<dbReference type="EC" id="2.5.1.54" evidence="4"/>
<feature type="binding site" evidence="3">
    <location>
        <position position="67"/>
    </location>
    <ligand>
        <name>Mn(2+)</name>
        <dbReference type="ChEBI" id="CHEBI:29035"/>
    </ligand>
</feature>
<comment type="caution">
    <text evidence="5">The sequence shown here is derived from an EMBL/GenBank/DDBJ whole genome shotgun (WGS) entry which is preliminary data.</text>
</comment>
<evidence type="ECO:0000256" key="2">
    <source>
        <dbReference type="ARBA" id="ARBA00022679"/>
    </source>
</evidence>
<comment type="pathway">
    <text evidence="4">Metabolic intermediate biosynthesis; chorismate biosynthesis; chorismate from D-erythrose 4-phosphate and phosphoenolpyruvate: step 1/7.</text>
</comment>
<keyword evidence="4" id="KW-0057">Aromatic amino acid biosynthesis</keyword>
<dbReference type="GO" id="GO:0008652">
    <property type="term" value="P:amino acid biosynthetic process"/>
    <property type="evidence" value="ECO:0007669"/>
    <property type="project" value="UniProtKB-KW"/>
</dbReference>
<dbReference type="UniPathway" id="UPA00053">
    <property type="reaction ID" value="UER00084"/>
</dbReference>
<dbReference type="NCBIfam" id="TIGR01358">
    <property type="entry name" value="DAHP_synth_II"/>
    <property type="match status" value="1"/>
</dbReference>
<dbReference type="Gene3D" id="3.20.20.70">
    <property type="entry name" value="Aldolase class I"/>
    <property type="match status" value="2"/>
</dbReference>
<accession>A0A0R2NWW6</accession>
<feature type="binding site" evidence="3">
    <location>
        <position position="349"/>
    </location>
    <ligand>
        <name>Mn(2+)</name>
        <dbReference type="ChEBI" id="CHEBI:29035"/>
    </ligand>
</feature>
<reference evidence="5 6" key="1">
    <citation type="submission" date="2015-10" db="EMBL/GenBank/DDBJ databases">
        <title>Metagenome-Assembled Genomes uncover a global brackish microbiome.</title>
        <authorList>
            <person name="Hugerth L.W."/>
            <person name="Larsson J."/>
            <person name="Alneberg J."/>
            <person name="Lindh M.V."/>
            <person name="Legrand C."/>
            <person name="Pinhassi J."/>
            <person name="Andersson A.F."/>
        </authorList>
    </citation>
    <scope>NUCLEOTIDE SEQUENCE [LARGE SCALE GENOMIC DNA]</scope>
    <source>
        <strain evidence="5">BACL2 MAG-120802-bin41</strain>
    </source>
</reference>
<sequence length="444" mass="48949">MSIDSLFDPALKAAQQPNWPDRSELELAVKELKSLPPLVFAGECDNLKEKIAQAADGKAFMLQGGDCAETFLGATADSIRNRIKTILQMAAVLQYGASLPVIKVGRMAGQFAKPRSNDLETRGEVSLPAYRGDAVNDLEFTPEARRPNPARLVKVYNTSASTLNLVRAFTQGGFADLRLVHEWNKGFVKDSRIGVRYEAMANEIGRALDFMRSAGINPEEFKTVDFYSSHEALILEYEKALTRIDSRTGDAYDVSAHFVWIGERTRQLDGAHIDFAKKIKNPIGVKLGPKTTAQSALEIIKALNPDNEPGRLTFITRMGAANVRSVLPGIIEAVDKSGAKVLWVCDPMHGNTYEAPSGYKTRKFDDVLDEVKGFFEVHQRLGTHPGGIHIELTGDDVTECVGGGEEISHEDLATRYESACDPRLNHTQSLELAFLVAEMLRDRL</sequence>